<evidence type="ECO:0000256" key="3">
    <source>
        <dbReference type="ARBA" id="ARBA00022786"/>
    </source>
</evidence>
<gene>
    <name evidence="6" type="ORF">G2W53_003543</name>
</gene>
<reference evidence="6" key="1">
    <citation type="submission" date="2020-09" db="EMBL/GenBank/DDBJ databases">
        <title>Genome-Enabled Discovery of Anthraquinone Biosynthesis in Senna tora.</title>
        <authorList>
            <person name="Kang S.-H."/>
            <person name="Pandey R.P."/>
            <person name="Lee C.-M."/>
            <person name="Sim J.-S."/>
            <person name="Jeong J.-T."/>
            <person name="Choi B.-S."/>
            <person name="Jung M."/>
            <person name="Ginzburg D."/>
            <person name="Zhao K."/>
            <person name="Won S.Y."/>
            <person name="Oh T.-J."/>
            <person name="Yu Y."/>
            <person name="Kim N.-H."/>
            <person name="Lee O.R."/>
            <person name="Lee T.-H."/>
            <person name="Bashyal P."/>
            <person name="Kim T.-S."/>
            <person name="Lee W.-H."/>
            <person name="Kawkins C."/>
            <person name="Kim C.-K."/>
            <person name="Kim J.S."/>
            <person name="Ahn B.O."/>
            <person name="Rhee S.Y."/>
            <person name="Sohng J.K."/>
        </authorList>
    </citation>
    <scope>NUCLEOTIDE SEQUENCE</scope>
    <source>
        <tissue evidence="6">Leaf</tissue>
    </source>
</reference>
<dbReference type="UniPathway" id="UPA00143"/>
<accession>A0A835CII6</accession>
<keyword evidence="7" id="KW-1185">Reference proteome</keyword>
<sequence length="141" mass="15510">MSSSSLKKQKLILMSSDGVVFEVEKEVATEIGSMKQLIGDNRSIHGIIPLPNINASILSLVLEYCRKHSEAEIAAAAADNSLKAWDAEFMRRVDNNFDSLCDLITAANSLDIESLTDLTMTALANVIKSKSCEELQRDFNM</sequence>
<dbReference type="GO" id="GO:0009867">
    <property type="term" value="P:jasmonic acid mediated signaling pathway"/>
    <property type="evidence" value="ECO:0007669"/>
    <property type="project" value="UniProtKB-ARBA"/>
</dbReference>
<evidence type="ECO:0000259" key="5">
    <source>
        <dbReference type="Pfam" id="PF03931"/>
    </source>
</evidence>
<keyword evidence="3 4" id="KW-0833">Ubl conjugation pathway</keyword>
<organism evidence="6 7">
    <name type="scientific">Senna tora</name>
    <dbReference type="NCBI Taxonomy" id="362788"/>
    <lineage>
        <taxon>Eukaryota</taxon>
        <taxon>Viridiplantae</taxon>
        <taxon>Streptophyta</taxon>
        <taxon>Embryophyta</taxon>
        <taxon>Tracheophyta</taxon>
        <taxon>Spermatophyta</taxon>
        <taxon>Magnoliopsida</taxon>
        <taxon>eudicotyledons</taxon>
        <taxon>Gunneridae</taxon>
        <taxon>Pentapetalae</taxon>
        <taxon>rosids</taxon>
        <taxon>fabids</taxon>
        <taxon>Fabales</taxon>
        <taxon>Fabaceae</taxon>
        <taxon>Caesalpinioideae</taxon>
        <taxon>Cassia clade</taxon>
        <taxon>Senna</taxon>
    </lineage>
</organism>
<dbReference type="GO" id="GO:0006511">
    <property type="term" value="P:ubiquitin-dependent protein catabolic process"/>
    <property type="evidence" value="ECO:0007669"/>
    <property type="project" value="InterPro"/>
</dbReference>
<dbReference type="PANTHER" id="PTHR11165">
    <property type="entry name" value="SKP1"/>
    <property type="match status" value="1"/>
</dbReference>
<dbReference type="InterPro" id="IPR011333">
    <property type="entry name" value="SKP1/BTB/POZ_sf"/>
</dbReference>
<dbReference type="Pfam" id="PF03931">
    <property type="entry name" value="Skp1_POZ"/>
    <property type="match status" value="1"/>
</dbReference>
<dbReference type="EMBL" id="JAAIUW010000002">
    <property type="protein sequence ID" value="KAF7841245.1"/>
    <property type="molecule type" value="Genomic_DNA"/>
</dbReference>
<feature type="domain" description="SKP1 component POZ" evidence="5">
    <location>
        <begin position="10"/>
        <end position="69"/>
    </location>
</feature>
<comment type="subunit">
    <text evidence="4">Part of a SCF (SKP1-cullin-F-box) protein ligase complex.</text>
</comment>
<dbReference type="InterPro" id="IPR036296">
    <property type="entry name" value="SKP1-like_dim_sf"/>
</dbReference>
<name>A0A835CII6_9FABA</name>
<comment type="similarity">
    <text evidence="2 4">Belongs to the SKP1 family.</text>
</comment>
<evidence type="ECO:0000313" key="6">
    <source>
        <dbReference type="EMBL" id="KAF7841245.1"/>
    </source>
</evidence>
<dbReference type="InterPro" id="IPR001232">
    <property type="entry name" value="SKP1-like"/>
</dbReference>
<dbReference type="Gene3D" id="3.30.710.10">
    <property type="entry name" value="Potassium Channel Kv1.1, Chain A"/>
    <property type="match status" value="1"/>
</dbReference>
<evidence type="ECO:0000256" key="4">
    <source>
        <dbReference type="PIRNR" id="PIRNR028729"/>
    </source>
</evidence>
<protein>
    <recommendedName>
        <fullName evidence="4">SKP1-like protein</fullName>
    </recommendedName>
</protein>
<evidence type="ECO:0000313" key="7">
    <source>
        <dbReference type="Proteomes" id="UP000634136"/>
    </source>
</evidence>
<dbReference type="InterPro" id="IPR016073">
    <property type="entry name" value="Skp1_comp_POZ"/>
</dbReference>
<proteinExistence type="inferred from homology"/>
<dbReference type="OrthoDB" id="676908at2759"/>
<dbReference type="SUPFAM" id="SSF81382">
    <property type="entry name" value="Skp1 dimerisation domain-like"/>
    <property type="match status" value="1"/>
</dbReference>
<dbReference type="Proteomes" id="UP000634136">
    <property type="component" value="Unassembled WGS sequence"/>
</dbReference>
<evidence type="ECO:0000256" key="2">
    <source>
        <dbReference type="ARBA" id="ARBA00009993"/>
    </source>
</evidence>
<dbReference type="InterPro" id="IPR016897">
    <property type="entry name" value="SKP1"/>
</dbReference>
<dbReference type="AlphaFoldDB" id="A0A835CII6"/>
<evidence type="ECO:0000256" key="1">
    <source>
        <dbReference type="ARBA" id="ARBA00004906"/>
    </source>
</evidence>
<comment type="function">
    <text evidence="4">Involved in ubiquitination and subsequent proteasomal degradation of target proteins. Together with CUL1, RBX1 and a F-box protein, it forms a SCF E3 ubiquitin ligase complex. The functional specificity of this complex depends on the type of F-box protein. In the SCF complex, it serves as an adapter that links the F-box protein to CUL1.</text>
</comment>
<dbReference type="PIRSF" id="PIRSF028729">
    <property type="entry name" value="E3_ubiquit_lig_SCF_Skp"/>
    <property type="match status" value="1"/>
</dbReference>
<dbReference type="SMART" id="SM00512">
    <property type="entry name" value="Skp1"/>
    <property type="match status" value="1"/>
</dbReference>
<dbReference type="GO" id="GO:0016567">
    <property type="term" value="P:protein ubiquitination"/>
    <property type="evidence" value="ECO:0007669"/>
    <property type="project" value="UniProtKB-UniRule"/>
</dbReference>
<dbReference type="SUPFAM" id="SSF54695">
    <property type="entry name" value="POZ domain"/>
    <property type="match status" value="1"/>
</dbReference>
<comment type="pathway">
    <text evidence="1 4">Protein modification; protein ubiquitination.</text>
</comment>
<comment type="caution">
    <text evidence="6">The sequence shown here is derived from an EMBL/GenBank/DDBJ whole genome shotgun (WGS) entry which is preliminary data.</text>
</comment>